<dbReference type="PANTHER" id="PTHR43040:SF1">
    <property type="entry name" value="RIBONUCLEASE D"/>
    <property type="match status" value="1"/>
</dbReference>
<accession>A0A8H4QWI8</accession>
<sequence length="257" mass="29343">MGLPLLITVVDTLFGLEACLRDICSKRRRKLAIDLEGVDLCRHGRLSILQVLAQGSHIVWLIDITILGMAAFEHRLAANGASLRRILESDRYLKLFYDVRNDADALYNLYHINLKNVCDLQLLEVAARRSLSCADSDTKRVMGLANAVDNYLPPMPVWQLVKAAGRALFLPEEGGSFEIFEQRPLDPLILLYCAQDVELFFELEAAFECWIWESMRSDEELILWRQRVAKASVKRVAEARRASHAGNGWHRTFVQRF</sequence>
<dbReference type="Proteomes" id="UP000521872">
    <property type="component" value="Unassembled WGS sequence"/>
</dbReference>
<evidence type="ECO:0000259" key="1">
    <source>
        <dbReference type="Pfam" id="PF01612"/>
    </source>
</evidence>
<feature type="domain" description="3'-5' exonuclease" evidence="1">
    <location>
        <begin position="10"/>
        <end position="207"/>
    </location>
</feature>
<organism evidence="2 3">
    <name type="scientific">Agrocybe pediades</name>
    <dbReference type="NCBI Taxonomy" id="84607"/>
    <lineage>
        <taxon>Eukaryota</taxon>
        <taxon>Fungi</taxon>
        <taxon>Dikarya</taxon>
        <taxon>Basidiomycota</taxon>
        <taxon>Agaricomycotina</taxon>
        <taxon>Agaricomycetes</taxon>
        <taxon>Agaricomycetidae</taxon>
        <taxon>Agaricales</taxon>
        <taxon>Agaricineae</taxon>
        <taxon>Strophariaceae</taxon>
        <taxon>Agrocybe</taxon>
    </lineage>
</organism>
<evidence type="ECO:0000313" key="2">
    <source>
        <dbReference type="EMBL" id="KAF4618503.1"/>
    </source>
</evidence>
<keyword evidence="3" id="KW-1185">Reference proteome</keyword>
<evidence type="ECO:0000313" key="3">
    <source>
        <dbReference type="Proteomes" id="UP000521872"/>
    </source>
</evidence>
<name>A0A8H4QWI8_9AGAR</name>
<dbReference type="EMBL" id="JAACJL010000017">
    <property type="protein sequence ID" value="KAF4618503.1"/>
    <property type="molecule type" value="Genomic_DNA"/>
</dbReference>
<dbReference type="InterPro" id="IPR036397">
    <property type="entry name" value="RNaseH_sf"/>
</dbReference>
<comment type="caution">
    <text evidence="2">The sequence shown here is derived from an EMBL/GenBank/DDBJ whole genome shotgun (WGS) entry which is preliminary data.</text>
</comment>
<dbReference type="Pfam" id="PF01612">
    <property type="entry name" value="DNA_pol_A_exo1"/>
    <property type="match status" value="1"/>
</dbReference>
<gene>
    <name evidence="2" type="ORF">D9613_009786</name>
</gene>
<dbReference type="PANTHER" id="PTHR43040">
    <property type="entry name" value="RIBONUCLEASE D"/>
    <property type="match status" value="1"/>
</dbReference>
<dbReference type="SUPFAM" id="SSF53098">
    <property type="entry name" value="Ribonuclease H-like"/>
    <property type="match status" value="1"/>
</dbReference>
<protein>
    <recommendedName>
        <fullName evidence="1">3'-5' exonuclease domain-containing protein</fullName>
    </recommendedName>
</protein>
<dbReference type="GO" id="GO:0006139">
    <property type="term" value="P:nucleobase-containing compound metabolic process"/>
    <property type="evidence" value="ECO:0007669"/>
    <property type="project" value="InterPro"/>
</dbReference>
<dbReference type="InterPro" id="IPR012337">
    <property type="entry name" value="RNaseH-like_sf"/>
</dbReference>
<dbReference type="AlphaFoldDB" id="A0A8H4QWI8"/>
<proteinExistence type="predicted"/>
<dbReference type="InterPro" id="IPR002562">
    <property type="entry name" value="3'-5'_exonuclease_dom"/>
</dbReference>
<dbReference type="Gene3D" id="3.30.420.10">
    <property type="entry name" value="Ribonuclease H-like superfamily/Ribonuclease H"/>
    <property type="match status" value="1"/>
</dbReference>
<dbReference type="GO" id="GO:0003676">
    <property type="term" value="F:nucleic acid binding"/>
    <property type="evidence" value="ECO:0007669"/>
    <property type="project" value="InterPro"/>
</dbReference>
<reference evidence="2 3" key="1">
    <citation type="submission" date="2019-12" db="EMBL/GenBank/DDBJ databases">
        <authorList>
            <person name="Floudas D."/>
            <person name="Bentzer J."/>
            <person name="Ahren D."/>
            <person name="Johansson T."/>
            <person name="Persson P."/>
            <person name="Tunlid A."/>
        </authorList>
    </citation>
    <scope>NUCLEOTIDE SEQUENCE [LARGE SCALE GENOMIC DNA]</scope>
    <source>
        <strain evidence="2 3">CBS 102.39</strain>
    </source>
</reference>
<dbReference type="GO" id="GO:0008408">
    <property type="term" value="F:3'-5' exonuclease activity"/>
    <property type="evidence" value="ECO:0007669"/>
    <property type="project" value="InterPro"/>
</dbReference>